<gene>
    <name evidence="1" type="ORF">GR303_22785</name>
</gene>
<dbReference type="EMBL" id="JAAAXJ010000029">
    <property type="protein sequence ID" value="NBJ27153.1"/>
    <property type="molecule type" value="Genomic_DNA"/>
</dbReference>
<dbReference type="Gene3D" id="3.40.50.1220">
    <property type="entry name" value="TPP-binding domain"/>
    <property type="match status" value="1"/>
</dbReference>
<accession>A0ABW9Z7G5</accession>
<evidence type="ECO:0008006" key="3">
    <source>
        <dbReference type="Google" id="ProtNLM"/>
    </source>
</evidence>
<organism evidence="1 2">
    <name type="scientific">Microvirga arsenatis</name>
    <dbReference type="NCBI Taxonomy" id="2692265"/>
    <lineage>
        <taxon>Bacteria</taxon>
        <taxon>Pseudomonadati</taxon>
        <taxon>Pseudomonadota</taxon>
        <taxon>Alphaproteobacteria</taxon>
        <taxon>Hyphomicrobiales</taxon>
        <taxon>Methylobacteriaceae</taxon>
        <taxon>Microvirga</taxon>
    </lineage>
</organism>
<evidence type="ECO:0000313" key="1">
    <source>
        <dbReference type="EMBL" id="NBJ27153.1"/>
    </source>
</evidence>
<evidence type="ECO:0000313" key="2">
    <source>
        <dbReference type="Proteomes" id="UP000818323"/>
    </source>
</evidence>
<dbReference type="Pfam" id="PF13289">
    <property type="entry name" value="SIR2_2"/>
    <property type="match status" value="1"/>
</dbReference>
<reference evidence="1 2" key="1">
    <citation type="submission" date="2020-01" db="EMBL/GenBank/DDBJ databases">
        <title>Microvirga sp. nov., an arsenate reduction bacterium isolated from Tibet hotspring sediments.</title>
        <authorList>
            <person name="Yuan C.-G."/>
        </authorList>
    </citation>
    <scope>NUCLEOTIDE SEQUENCE [LARGE SCALE GENOMIC DNA]</scope>
    <source>
        <strain evidence="1 2">SYSU G3D203</strain>
    </source>
</reference>
<sequence length="598" mass="68162">MSSTLDPLTALAFSIYENKGVYALLIGSGVSRAAQIPTGWEIVLELTKRVGALEEAGDQEDWAVWYKQRFGSEPNYSELLSKLSQSPDERRAILHRFIEPTAEEVDEGIKVPTKAHRAIARLVRDGYIRVIITTNFDRLLENALREVGVEPTVIRSDDDLRGAVPLIHSRCYVVKVHGDYLDTRILNTDEELAAYSDPMNKLLDRIFDEHGLIVCGWSAEWDHALRAAITRAPSRRYPFYYANPRTPGTVAQDLIEHRVGRFVQITDADSFFQDIQRKVEVQAALQRANPESVELLVATAKKYLSRPEFRIELYDLVADEMRRLKAQLGELRFDTNVGLTPEEFTRRIELYESRSERLVRLFAVLGRWGDGSEFPLVKAILQDLGFRRSTGGLTVWIKAQWYPAILLLYAYGIGALRSDRLREVYNWLTTPLREAVSQNQHPAVQGLFSWTWDNNDIPKSLWTQLIRNSMSNTGLSDRLYDLFSGYLDRDFISKADFTREFGRFEMLASLAYTSTKTNEDDLRRSVADPRPDACDWLPLGKVAWQSEVLNTLLTDLDSPAAQAELAEAGFGTGNAEFVKLSFQNMRKFIRRHIPLADV</sequence>
<dbReference type="RefSeq" id="WP_161726562.1">
    <property type="nucleotide sequence ID" value="NZ_JAAAXI010000038.1"/>
</dbReference>
<proteinExistence type="predicted"/>
<dbReference type="SUPFAM" id="SSF52467">
    <property type="entry name" value="DHS-like NAD/FAD-binding domain"/>
    <property type="match status" value="1"/>
</dbReference>
<dbReference type="Proteomes" id="UP000818323">
    <property type="component" value="Unassembled WGS sequence"/>
</dbReference>
<name>A0ABW9Z7G5_9HYPH</name>
<keyword evidence="2" id="KW-1185">Reference proteome</keyword>
<protein>
    <recommendedName>
        <fullName evidence="3">Deacetylase sirtuin-type domain-containing protein</fullName>
    </recommendedName>
</protein>
<dbReference type="InterPro" id="IPR029035">
    <property type="entry name" value="DHS-like_NAD/FAD-binding_dom"/>
</dbReference>
<comment type="caution">
    <text evidence="1">The sequence shown here is derived from an EMBL/GenBank/DDBJ whole genome shotgun (WGS) entry which is preliminary data.</text>
</comment>